<accession>A0A6I9YGA4</accession>
<dbReference type="GeneID" id="106550048"/>
<feature type="coiled-coil region" evidence="1">
    <location>
        <begin position="181"/>
        <end position="212"/>
    </location>
</feature>
<dbReference type="InterPro" id="IPR026971">
    <property type="entry name" value="CND1/NCAPD3"/>
</dbReference>
<evidence type="ECO:0000256" key="2">
    <source>
        <dbReference type="SAM" id="MobiDB-lite"/>
    </source>
</evidence>
<feature type="compositionally biased region" description="Basic residues" evidence="2">
    <location>
        <begin position="408"/>
        <end position="420"/>
    </location>
</feature>
<dbReference type="OrthoDB" id="10263978at2759"/>
<protein>
    <submittedName>
        <fullName evidence="4">Condensin-2 complex subunit D3-like</fullName>
    </submittedName>
</protein>
<name>A0A6I9YGA4_9SAUR</name>
<evidence type="ECO:0000256" key="1">
    <source>
        <dbReference type="SAM" id="Coils"/>
    </source>
</evidence>
<dbReference type="AlphaFoldDB" id="A0A6I9YGA4"/>
<dbReference type="SUPFAM" id="SSF48371">
    <property type="entry name" value="ARM repeat"/>
    <property type="match status" value="1"/>
</dbReference>
<sequence length="420" mass="47453">MVNSWILFSCNREKNLFSLKGRANQGSRMQIYKFLLEHFTDEQRFNITSKISLNVLASFVDGVLPLNMEASQLLSDTFEILSCKEIKLSAMRSRPEEDIQPEEDELAMANAVMQVAQKKLISQVQKKNFIENIIPIITSLKSLLEQSKLPVLKDLMNYLREVMQDYRNEIKEFFALDKQLAAELEYDMKKYEEQLEREAEQDQELNADHEGHNTLMARATPTLERTSHPRNQMGEASPRTQSNSSPPLRSPLSALAMFPVPGPGPTKPQHRNLSLSTSSILNSAKRAAEAVETKRGRSMGSRLESLRSRQSDKASFCSLNRPSSLTKGPLEGRAISTPEQSINNVTFGAGVSRIRLSLTSPSCKVKEEPETLQEQVICLTSPDKLLPQPPQWRVNSPRSSSRSSLRLLRPRSKMARQPKK</sequence>
<dbReference type="GO" id="GO:0007076">
    <property type="term" value="P:mitotic chromosome condensation"/>
    <property type="evidence" value="ECO:0007669"/>
    <property type="project" value="InterPro"/>
</dbReference>
<feature type="region of interest" description="Disordered" evidence="2">
    <location>
        <begin position="292"/>
        <end position="320"/>
    </location>
</feature>
<keyword evidence="3" id="KW-1185">Reference proteome</keyword>
<evidence type="ECO:0000313" key="4">
    <source>
        <dbReference type="RefSeq" id="XP_013923303.1"/>
    </source>
</evidence>
<feature type="region of interest" description="Disordered" evidence="2">
    <location>
        <begin position="383"/>
        <end position="420"/>
    </location>
</feature>
<evidence type="ECO:0000313" key="3">
    <source>
        <dbReference type="Proteomes" id="UP000504617"/>
    </source>
</evidence>
<proteinExistence type="predicted"/>
<dbReference type="Proteomes" id="UP000504617">
    <property type="component" value="Unplaced"/>
</dbReference>
<dbReference type="PANTHER" id="PTHR14222">
    <property type="entry name" value="CONDENSIN"/>
    <property type="match status" value="1"/>
</dbReference>
<reference evidence="4" key="1">
    <citation type="submission" date="2025-08" db="UniProtKB">
        <authorList>
            <consortium name="RefSeq"/>
        </authorList>
    </citation>
    <scope>IDENTIFICATION</scope>
    <source>
        <tissue evidence="4">Skeletal muscle</tissue>
    </source>
</reference>
<dbReference type="GO" id="GO:0000796">
    <property type="term" value="C:condensin complex"/>
    <property type="evidence" value="ECO:0007669"/>
    <property type="project" value="TreeGrafter"/>
</dbReference>
<dbReference type="PANTHER" id="PTHR14222:SF1">
    <property type="entry name" value="CONDENSIN-2 COMPLEX SUBUNIT D3"/>
    <property type="match status" value="1"/>
</dbReference>
<feature type="compositionally biased region" description="Low complexity" evidence="2">
    <location>
        <begin position="242"/>
        <end position="252"/>
    </location>
</feature>
<keyword evidence="1" id="KW-0175">Coiled coil</keyword>
<feature type="compositionally biased region" description="Low complexity" evidence="2">
    <location>
        <begin position="396"/>
        <end position="407"/>
    </location>
</feature>
<dbReference type="GO" id="GO:0010032">
    <property type="term" value="P:meiotic chromosome condensation"/>
    <property type="evidence" value="ECO:0007669"/>
    <property type="project" value="TreeGrafter"/>
</dbReference>
<gene>
    <name evidence="4" type="primary">LOC106550048</name>
</gene>
<feature type="region of interest" description="Disordered" evidence="2">
    <location>
        <begin position="219"/>
        <end position="252"/>
    </location>
</feature>
<dbReference type="InterPro" id="IPR016024">
    <property type="entry name" value="ARM-type_fold"/>
</dbReference>
<dbReference type="GO" id="GO:0042393">
    <property type="term" value="F:histone binding"/>
    <property type="evidence" value="ECO:0007669"/>
    <property type="project" value="TreeGrafter"/>
</dbReference>
<dbReference type="RefSeq" id="XP_013923303.1">
    <property type="nucleotide sequence ID" value="XM_014067828.1"/>
</dbReference>
<dbReference type="KEGG" id="tsr:106550048"/>
<dbReference type="GO" id="GO:0000779">
    <property type="term" value="C:condensed chromosome, centromeric region"/>
    <property type="evidence" value="ECO:0007669"/>
    <property type="project" value="TreeGrafter"/>
</dbReference>
<organism evidence="3 4">
    <name type="scientific">Thamnophis sirtalis</name>
    <dbReference type="NCBI Taxonomy" id="35019"/>
    <lineage>
        <taxon>Eukaryota</taxon>
        <taxon>Metazoa</taxon>
        <taxon>Chordata</taxon>
        <taxon>Craniata</taxon>
        <taxon>Vertebrata</taxon>
        <taxon>Euteleostomi</taxon>
        <taxon>Lepidosauria</taxon>
        <taxon>Squamata</taxon>
        <taxon>Bifurcata</taxon>
        <taxon>Unidentata</taxon>
        <taxon>Episquamata</taxon>
        <taxon>Toxicofera</taxon>
        <taxon>Serpentes</taxon>
        <taxon>Colubroidea</taxon>
        <taxon>Colubridae</taxon>
        <taxon>Natricinae</taxon>
        <taxon>Thamnophis</taxon>
    </lineage>
</organism>